<evidence type="ECO:0000256" key="7">
    <source>
        <dbReference type="SAM" id="Phobius"/>
    </source>
</evidence>
<dbReference type="Pfam" id="PF02687">
    <property type="entry name" value="FtsX"/>
    <property type="match status" value="2"/>
</dbReference>
<dbReference type="EMBL" id="CP007130">
    <property type="protein sequence ID" value="AHG93762.1"/>
    <property type="molecule type" value="Genomic_DNA"/>
</dbReference>
<accession>W0RTJ1</accession>
<comment type="similarity">
    <text evidence="6">Belongs to the ABC-4 integral membrane protein family.</text>
</comment>
<feature type="domain" description="MacB-like periplasmic core" evidence="9">
    <location>
        <begin position="514"/>
        <end position="724"/>
    </location>
</feature>
<organism evidence="10 11">
    <name type="scientific">Gemmatirosa kalamazoonensis</name>
    <dbReference type="NCBI Taxonomy" id="861299"/>
    <lineage>
        <taxon>Bacteria</taxon>
        <taxon>Pseudomonadati</taxon>
        <taxon>Gemmatimonadota</taxon>
        <taxon>Gemmatimonadia</taxon>
        <taxon>Gemmatimonadales</taxon>
        <taxon>Gemmatimonadaceae</taxon>
        <taxon>Gemmatirosa</taxon>
    </lineage>
</organism>
<dbReference type="NCBIfam" id="TIGR03434">
    <property type="entry name" value="ADOP"/>
    <property type="match status" value="1"/>
</dbReference>
<keyword evidence="5 7" id="KW-0472">Membrane</keyword>
<evidence type="ECO:0000259" key="8">
    <source>
        <dbReference type="Pfam" id="PF02687"/>
    </source>
</evidence>
<dbReference type="InterPro" id="IPR003838">
    <property type="entry name" value="ABC3_permease_C"/>
</dbReference>
<reference evidence="10 11" key="1">
    <citation type="journal article" date="2014" name="Genome Announc.">
        <title>Genome Sequence and Methylome of Soil Bacterium Gemmatirosa kalamazoonensis KBS708T, a Member of the Rarely Cultivated Gemmatimonadetes Phylum.</title>
        <authorList>
            <person name="Debruyn J.M."/>
            <person name="Radosevich M."/>
            <person name="Wommack K.E."/>
            <person name="Polson S.W."/>
            <person name="Hauser L.J."/>
            <person name="Fawaz M.N."/>
            <person name="Korlach J."/>
            <person name="Tsai Y.C."/>
        </authorList>
    </citation>
    <scope>NUCLEOTIDE SEQUENCE [LARGE SCALE GENOMIC DNA]</scope>
    <source>
        <strain evidence="10 11">KBS708</strain>
        <plasmid evidence="11">Plasmid 2</plasmid>
    </source>
</reference>
<keyword evidence="3 7" id="KW-0812">Transmembrane</keyword>
<keyword evidence="4 7" id="KW-1133">Transmembrane helix</keyword>
<dbReference type="eggNOG" id="COG0577">
    <property type="taxonomic scope" value="Bacteria"/>
</dbReference>
<feature type="domain" description="ABC3 transporter permease C-terminal" evidence="8">
    <location>
        <begin position="362"/>
        <end position="476"/>
    </location>
</feature>
<dbReference type="KEGG" id="gba:J421_6227"/>
<keyword evidence="11" id="KW-1185">Reference proteome</keyword>
<dbReference type="GO" id="GO:0022857">
    <property type="term" value="F:transmembrane transporter activity"/>
    <property type="evidence" value="ECO:0007669"/>
    <property type="project" value="TreeGrafter"/>
</dbReference>
<gene>
    <name evidence="10" type="ORF">J421_6227</name>
</gene>
<comment type="subcellular location">
    <subcellularLocation>
        <location evidence="1">Cell membrane</location>
        <topology evidence="1">Multi-pass membrane protein</topology>
    </subcellularLocation>
</comment>
<dbReference type="GO" id="GO:0005886">
    <property type="term" value="C:plasma membrane"/>
    <property type="evidence" value="ECO:0007669"/>
    <property type="project" value="UniProtKB-SubCell"/>
</dbReference>
<evidence type="ECO:0000313" key="10">
    <source>
        <dbReference type="EMBL" id="AHG93762.1"/>
    </source>
</evidence>
<evidence type="ECO:0000313" key="11">
    <source>
        <dbReference type="Proteomes" id="UP000019151"/>
    </source>
</evidence>
<evidence type="ECO:0000256" key="3">
    <source>
        <dbReference type="ARBA" id="ARBA00022692"/>
    </source>
</evidence>
<dbReference type="Pfam" id="PF12704">
    <property type="entry name" value="MacB_PCD"/>
    <property type="match status" value="2"/>
</dbReference>
<feature type="transmembrane region" description="Helical" evidence="7">
    <location>
        <begin position="508"/>
        <end position="527"/>
    </location>
</feature>
<geneLocation type="plasmid" evidence="10 11">
    <name>2</name>
</geneLocation>
<dbReference type="PANTHER" id="PTHR30572">
    <property type="entry name" value="MEMBRANE COMPONENT OF TRANSPORTER-RELATED"/>
    <property type="match status" value="1"/>
</dbReference>
<keyword evidence="10" id="KW-0614">Plasmid</keyword>
<evidence type="ECO:0000256" key="4">
    <source>
        <dbReference type="ARBA" id="ARBA00022989"/>
    </source>
</evidence>
<name>W0RTJ1_9BACT</name>
<feature type="transmembrane region" description="Helical" evidence="7">
    <location>
        <begin position="451"/>
        <end position="472"/>
    </location>
</feature>
<dbReference type="AlphaFoldDB" id="W0RTJ1"/>
<sequence>MSAPNETRAGPPRPDAPRTAQRLLRAVVDAAALEPYLGDLLELFDDRLARDGPRRARHAFWRDTGVALLRLPWRRPTPRARRTGDPMLTMLATDLRHAARRLRRAPAFALLSGLTLALGIGATTAVFSVAYSALLRPLPFPDAGRLVDAAEFKRGTPMTVSPSNFADWQRTSRTMDLAASGTGTGALTSDGPAEQLAMSYVTAGFFSVMGVKPELGRAFNAAETAYHGPKAVMLGHRLWARRFGSDAHVIGHTIRLDGESRVVVGVMPDGFDFPEHSQLWVPLAFSEQDLATQRGAHWLSVTGRLKPGAAVERANAELAAIHARLAAAYPEQNTDESALVRSLRDATVGDVRPALIVLLGAVGLLLLLACANVANLLLVRATRHERDRVVRAALGAGRGRLAGAVMSEAVILSFVGAMAGVALAWWGTHLLDATLRAARPTLAESRVDGPVLLFALGVALLTAFVFGVLPALSASRLRDIATVLRAATPVGARGRPGRHWGSRLRGSLVVAQIAITTLLLSGAALLGESFLRLRQVDVGFDPNGVWTFSVSLPDARYEGARVAQFYRELTDRIRALPGVRAVGATMGLPLSGMSYTITLHELDGVPEPSGKERSTSVRMITDGYFRAVGMRVVRGRAIERTDDASAPRVVVVNETLARRLWPGQDPIGRRFSIGMRVGPDSARERVGGIVVGVVGDVHGDGLRADPRPEAYFPEMQFPMTGMMYAVRGEVTPGLRKAMAAQVAALDPEIPVFQERTLDTLVADAVAEPRLYSLLFAAFAGTALVLAAVGVYGVVSLSVGQRTRELGVRVALGARAGDVARLVLRQGMTPVAFGLAVGLVGAFATTRLLTTMLFGVSATDPAAFAVVCAALMGAAAAAVWLPTRRATTVAPTEALRSD</sequence>
<dbReference type="PANTHER" id="PTHR30572:SF4">
    <property type="entry name" value="ABC TRANSPORTER PERMEASE YTRF"/>
    <property type="match status" value="1"/>
</dbReference>
<feature type="domain" description="MacB-like periplasmic core" evidence="9">
    <location>
        <begin position="111"/>
        <end position="320"/>
    </location>
</feature>
<feature type="transmembrane region" description="Helical" evidence="7">
    <location>
        <begin position="830"/>
        <end position="855"/>
    </location>
</feature>
<protein>
    <submittedName>
        <fullName evidence="10">Permease</fullName>
    </submittedName>
</protein>
<evidence type="ECO:0000256" key="6">
    <source>
        <dbReference type="ARBA" id="ARBA00038076"/>
    </source>
</evidence>
<evidence type="ECO:0000259" key="9">
    <source>
        <dbReference type="Pfam" id="PF12704"/>
    </source>
</evidence>
<dbReference type="InterPro" id="IPR047699">
    <property type="entry name" value="Permease_put_prefix"/>
</dbReference>
<dbReference type="InterPro" id="IPR017800">
    <property type="entry name" value="ADOP"/>
</dbReference>
<feature type="transmembrane region" description="Helical" evidence="7">
    <location>
        <begin position="861"/>
        <end position="880"/>
    </location>
</feature>
<dbReference type="Proteomes" id="UP000019151">
    <property type="component" value="Plasmid 2"/>
</dbReference>
<evidence type="ECO:0000256" key="2">
    <source>
        <dbReference type="ARBA" id="ARBA00022475"/>
    </source>
</evidence>
<dbReference type="NCBIfam" id="NF038404">
    <property type="entry name" value="perm_prefix_2"/>
    <property type="match status" value="1"/>
</dbReference>
<keyword evidence="2" id="KW-1003">Cell membrane</keyword>
<proteinExistence type="inferred from homology"/>
<dbReference type="InterPro" id="IPR050250">
    <property type="entry name" value="Macrolide_Exporter_MacB"/>
</dbReference>
<feature type="transmembrane region" description="Helical" evidence="7">
    <location>
        <begin position="354"/>
        <end position="379"/>
    </location>
</feature>
<feature type="domain" description="ABC3 transporter permease C-terminal" evidence="8">
    <location>
        <begin position="777"/>
        <end position="888"/>
    </location>
</feature>
<feature type="transmembrane region" description="Helical" evidence="7">
    <location>
        <begin position="400"/>
        <end position="426"/>
    </location>
</feature>
<feature type="transmembrane region" description="Helical" evidence="7">
    <location>
        <begin position="770"/>
        <end position="794"/>
    </location>
</feature>
<evidence type="ECO:0000256" key="5">
    <source>
        <dbReference type="ARBA" id="ARBA00023136"/>
    </source>
</evidence>
<dbReference type="OrthoDB" id="5711186at2"/>
<feature type="transmembrane region" description="Helical" evidence="7">
    <location>
        <begin position="107"/>
        <end position="131"/>
    </location>
</feature>
<dbReference type="InterPro" id="IPR025857">
    <property type="entry name" value="MacB_PCD"/>
</dbReference>
<dbReference type="RefSeq" id="WP_148306659.1">
    <property type="nucleotide sequence ID" value="NZ_CP007130.1"/>
</dbReference>
<dbReference type="InParanoid" id="W0RTJ1"/>
<evidence type="ECO:0000256" key="1">
    <source>
        <dbReference type="ARBA" id="ARBA00004651"/>
    </source>
</evidence>
<dbReference type="HOGENOM" id="CLU_009433_1_0_0"/>